<dbReference type="FunFam" id="1.20.58.390:FF:000049">
    <property type="entry name" value="AcetylCholine Receptor"/>
    <property type="match status" value="1"/>
</dbReference>
<dbReference type="SUPFAM" id="SSF63712">
    <property type="entry name" value="Nicotinic receptor ligand binding domain-like"/>
    <property type="match status" value="1"/>
</dbReference>
<evidence type="ECO:0000256" key="4">
    <source>
        <dbReference type="ARBA" id="ARBA00022729"/>
    </source>
</evidence>
<dbReference type="AlphaFoldDB" id="A0A6V7TU06"/>
<gene>
    <name evidence="15" type="ORF">MENT_LOCUS3738</name>
</gene>
<dbReference type="PRINTS" id="PR00252">
    <property type="entry name" value="NRIONCHANNEL"/>
</dbReference>
<evidence type="ECO:0000256" key="12">
    <source>
        <dbReference type="SAM" id="MobiDB-lite"/>
    </source>
</evidence>
<dbReference type="Proteomes" id="UP000580250">
    <property type="component" value="Unassembled WGS sequence"/>
</dbReference>
<evidence type="ECO:0000259" key="14">
    <source>
        <dbReference type="Pfam" id="PF02932"/>
    </source>
</evidence>
<dbReference type="CDD" id="cd19051">
    <property type="entry name" value="LGIC_TM_cation"/>
    <property type="match status" value="1"/>
</dbReference>
<dbReference type="PROSITE" id="PS00236">
    <property type="entry name" value="NEUROTR_ION_CHANNEL"/>
    <property type="match status" value="1"/>
</dbReference>
<dbReference type="InterPro" id="IPR036719">
    <property type="entry name" value="Neuro-gated_channel_TM_sf"/>
</dbReference>
<feature type="transmembrane region" description="Helical" evidence="11">
    <location>
        <begin position="312"/>
        <end position="330"/>
    </location>
</feature>
<feature type="domain" description="Neurotransmitter-gated ion-channel transmembrane" evidence="14">
    <location>
        <begin position="283"/>
        <end position="623"/>
    </location>
</feature>
<keyword evidence="9" id="KW-1071">Ligand-gated ion channel</keyword>
<accession>A0A6V7TU06</accession>
<evidence type="ECO:0000256" key="11">
    <source>
        <dbReference type="RuleBase" id="RU000687"/>
    </source>
</evidence>
<keyword evidence="10 11" id="KW-0407">Ion channel</keyword>
<name>A0A6V7TU06_MELEN</name>
<dbReference type="SUPFAM" id="SSF90112">
    <property type="entry name" value="Neurotransmitter-gated ion-channel transmembrane pore"/>
    <property type="match status" value="1"/>
</dbReference>
<feature type="transmembrane region" description="Helical" evidence="11">
    <location>
        <begin position="608"/>
        <end position="629"/>
    </location>
</feature>
<dbReference type="CDD" id="cd18997">
    <property type="entry name" value="LGIC_ECD_nAChR"/>
    <property type="match status" value="1"/>
</dbReference>
<dbReference type="InterPro" id="IPR006201">
    <property type="entry name" value="Neur_channel"/>
</dbReference>
<keyword evidence="6 11" id="KW-0406">Ion transport</keyword>
<evidence type="ECO:0000256" key="9">
    <source>
        <dbReference type="ARBA" id="ARBA00023286"/>
    </source>
</evidence>
<keyword evidence="4" id="KW-0732">Signal</keyword>
<organism evidence="15 16">
    <name type="scientific">Meloidogyne enterolobii</name>
    <name type="common">Root-knot nematode worm</name>
    <name type="synonym">Meloidogyne mayaguensis</name>
    <dbReference type="NCBI Taxonomy" id="390850"/>
    <lineage>
        <taxon>Eukaryota</taxon>
        <taxon>Metazoa</taxon>
        <taxon>Ecdysozoa</taxon>
        <taxon>Nematoda</taxon>
        <taxon>Chromadorea</taxon>
        <taxon>Rhabditida</taxon>
        <taxon>Tylenchina</taxon>
        <taxon>Tylenchomorpha</taxon>
        <taxon>Tylenchoidea</taxon>
        <taxon>Meloidogynidae</taxon>
        <taxon>Meloidogyninae</taxon>
        <taxon>Meloidogyne</taxon>
    </lineage>
</organism>
<feature type="transmembrane region" description="Helical" evidence="11">
    <location>
        <begin position="342"/>
        <end position="367"/>
    </location>
</feature>
<dbReference type="Gene3D" id="2.70.170.10">
    <property type="entry name" value="Neurotransmitter-gated ion-channel ligand-binding domain"/>
    <property type="match status" value="1"/>
</dbReference>
<evidence type="ECO:0000256" key="10">
    <source>
        <dbReference type="ARBA" id="ARBA00023303"/>
    </source>
</evidence>
<keyword evidence="11" id="KW-0813">Transport</keyword>
<dbReference type="InterPro" id="IPR036734">
    <property type="entry name" value="Neur_chan_lig-bd_sf"/>
</dbReference>
<evidence type="ECO:0000256" key="6">
    <source>
        <dbReference type="ARBA" id="ARBA00023065"/>
    </source>
</evidence>
<feature type="transmembrane region" description="Helical" evidence="11">
    <location>
        <begin position="277"/>
        <end position="300"/>
    </location>
</feature>
<dbReference type="InterPro" id="IPR006029">
    <property type="entry name" value="Neurotrans-gated_channel_TM"/>
</dbReference>
<keyword evidence="5 11" id="KW-1133">Transmembrane helix</keyword>
<dbReference type="OrthoDB" id="410315at2759"/>
<dbReference type="GO" id="GO:0004888">
    <property type="term" value="F:transmembrane signaling receptor activity"/>
    <property type="evidence" value="ECO:0007669"/>
    <property type="project" value="InterPro"/>
</dbReference>
<dbReference type="EMBL" id="CAJEWN010000012">
    <property type="protein sequence ID" value="CAD2132640.1"/>
    <property type="molecule type" value="Genomic_DNA"/>
</dbReference>
<evidence type="ECO:0000256" key="2">
    <source>
        <dbReference type="ARBA" id="ARBA00009237"/>
    </source>
</evidence>
<comment type="subcellular location">
    <subcellularLocation>
        <location evidence="1">Cell membrane</location>
        <topology evidence="1">Multi-pass membrane protein</topology>
    </subcellularLocation>
</comment>
<keyword evidence="8" id="KW-0325">Glycoprotein</keyword>
<evidence type="ECO:0000313" key="16">
    <source>
        <dbReference type="Proteomes" id="UP000580250"/>
    </source>
</evidence>
<dbReference type="Pfam" id="PF02931">
    <property type="entry name" value="Neur_chan_LBD"/>
    <property type="match status" value="1"/>
</dbReference>
<evidence type="ECO:0000256" key="1">
    <source>
        <dbReference type="ARBA" id="ARBA00004651"/>
    </source>
</evidence>
<dbReference type="Gene3D" id="1.20.58.390">
    <property type="entry name" value="Neurotransmitter-gated ion-channel transmembrane domain"/>
    <property type="match status" value="1"/>
</dbReference>
<dbReference type="InterPro" id="IPR006202">
    <property type="entry name" value="Neur_chan_lig-bd"/>
</dbReference>
<evidence type="ECO:0000313" key="15">
    <source>
        <dbReference type="EMBL" id="CAD2132640.1"/>
    </source>
</evidence>
<proteinExistence type="inferred from homology"/>
<keyword evidence="3 11" id="KW-0812">Transmembrane</keyword>
<feature type="region of interest" description="Disordered" evidence="12">
    <location>
        <begin position="473"/>
        <end position="493"/>
    </location>
</feature>
<dbReference type="PANTHER" id="PTHR18945">
    <property type="entry name" value="NEUROTRANSMITTER GATED ION CHANNEL"/>
    <property type="match status" value="1"/>
</dbReference>
<evidence type="ECO:0000256" key="3">
    <source>
        <dbReference type="ARBA" id="ARBA00022692"/>
    </source>
</evidence>
<sequence>MREKTEIKLKEWRRYRGNKNKNKKLINYLKYSFNNLKIFKQQKMIFTFLLLSIGCGLGIEASNQMKLIQDILESYDRKTKPTWDNNKAINVTFSMDLYQILELNEPQQFLLLNSWIIERWHDEFLFWHPEEYGNITELRLPYDCIWLPDTTLYNSLVMKDDDSRRLLNAKLTTNITRKAVLVELLYPTIYKFSCLLNLRYFPYDLQECTMTFSSWTYDSKGIDYLPYSDNIGTSNYLENEGWYLLKTTIQRKEVKYSCCPNNYTLLKLKLYLRRKPLFYLINLIIPTAIITLIAIVGFFTTSSASGMREEKVSLGITTLLSMSILMLMVSDQMPTTSTFIPLIGWFILGMIGVISMGTLASSFVIGVQKRGRLGERLTRRSVKIAKIFGIISFTEVPLHLRKGTQEYANAPPPSDAYRKSVKLVRNLAGRTDVDSSSFNPTLFQHPFKKEENKKRSVFQQIFNNKKGIKSNGGILGEGEELNNNNNNKIPTDKSTEPLVAAEIVNQHQRIRRNTVDEGSQTISRHSSKQLRKGQHPPPLAPFSLSLIDQNDEIDSQGSELVTPIVPNRSAAAQMEVRQAVGLFNENLRLSRQLAQKEYEWLATILERCCFIVFVSIFLCLSLGINYIGFLHWGNPNSAFDNYSED</sequence>
<dbReference type="InterPro" id="IPR038050">
    <property type="entry name" value="Neuro_actylchol_rec"/>
</dbReference>
<reference evidence="15 16" key="1">
    <citation type="submission" date="2020-08" db="EMBL/GenBank/DDBJ databases">
        <authorList>
            <person name="Koutsovoulos G."/>
            <person name="Danchin GJ E."/>
        </authorList>
    </citation>
    <scope>NUCLEOTIDE SEQUENCE [LARGE SCALE GENOMIC DNA]</scope>
</reference>
<evidence type="ECO:0000256" key="7">
    <source>
        <dbReference type="ARBA" id="ARBA00023136"/>
    </source>
</evidence>
<dbReference type="Pfam" id="PF02932">
    <property type="entry name" value="Neur_chan_memb"/>
    <property type="match status" value="1"/>
</dbReference>
<dbReference type="GO" id="GO:0005886">
    <property type="term" value="C:plasma membrane"/>
    <property type="evidence" value="ECO:0007669"/>
    <property type="project" value="UniProtKB-SubCell"/>
</dbReference>
<feature type="region of interest" description="Disordered" evidence="12">
    <location>
        <begin position="511"/>
        <end position="536"/>
    </location>
</feature>
<dbReference type="FunFam" id="2.70.170.10:FF:000031">
    <property type="entry name" value="AcetylCholine Receptor"/>
    <property type="match status" value="1"/>
</dbReference>
<comment type="similarity">
    <text evidence="2">Belongs to the ligand-gated ion channel (TC 1.A.9) family. Acetylcholine receptor (TC 1.A.9.1) subfamily.</text>
</comment>
<dbReference type="InterPro" id="IPR018000">
    <property type="entry name" value="Neurotransmitter_ion_chnl_CS"/>
</dbReference>
<evidence type="ECO:0000256" key="8">
    <source>
        <dbReference type="ARBA" id="ARBA00023180"/>
    </source>
</evidence>
<feature type="domain" description="Neurotransmitter-gated ion-channel ligand-binding" evidence="13">
    <location>
        <begin position="65"/>
        <end position="276"/>
    </location>
</feature>
<feature type="compositionally biased region" description="Basic residues" evidence="12">
    <location>
        <begin position="525"/>
        <end position="534"/>
    </location>
</feature>
<dbReference type="GO" id="GO:0005230">
    <property type="term" value="F:extracellular ligand-gated monoatomic ion channel activity"/>
    <property type="evidence" value="ECO:0007669"/>
    <property type="project" value="InterPro"/>
</dbReference>
<keyword evidence="7 11" id="KW-0472">Membrane</keyword>
<evidence type="ECO:0000259" key="13">
    <source>
        <dbReference type="Pfam" id="PF02931"/>
    </source>
</evidence>
<protein>
    <submittedName>
        <fullName evidence="15">Uncharacterized protein</fullName>
    </submittedName>
</protein>
<comment type="caution">
    <text evidence="15">The sequence shown here is derived from an EMBL/GenBank/DDBJ whole genome shotgun (WGS) entry which is preliminary data.</text>
</comment>
<evidence type="ECO:0000256" key="5">
    <source>
        <dbReference type="ARBA" id="ARBA00022989"/>
    </source>
</evidence>